<dbReference type="EMBL" id="DXEK01000072">
    <property type="protein sequence ID" value="HIX76849.1"/>
    <property type="molecule type" value="Genomic_DNA"/>
</dbReference>
<dbReference type="Pfam" id="PF00890">
    <property type="entry name" value="FAD_binding_2"/>
    <property type="match status" value="1"/>
</dbReference>
<dbReference type="GO" id="GO:0005886">
    <property type="term" value="C:plasma membrane"/>
    <property type="evidence" value="ECO:0007669"/>
    <property type="project" value="TreeGrafter"/>
</dbReference>
<dbReference type="AlphaFoldDB" id="A0A9D1XCR6"/>
<accession>A0A9D1XCR6</accession>
<dbReference type="SUPFAM" id="SSF46977">
    <property type="entry name" value="Succinate dehydrogenase/fumarate reductase flavoprotein C-terminal domain"/>
    <property type="match status" value="1"/>
</dbReference>
<dbReference type="PRINTS" id="PR00368">
    <property type="entry name" value="FADPNR"/>
</dbReference>
<dbReference type="InterPro" id="IPR030664">
    <property type="entry name" value="SdhA/FrdA/AprA"/>
</dbReference>
<dbReference type="InterPro" id="IPR015939">
    <property type="entry name" value="Fum_Rdtase/Succ_DH_flav-like_C"/>
</dbReference>
<evidence type="ECO:0000259" key="3">
    <source>
        <dbReference type="Pfam" id="PF00890"/>
    </source>
</evidence>
<protein>
    <submittedName>
        <fullName evidence="5">FAD-dependent oxidoreductase</fullName>
    </submittedName>
</protein>
<keyword evidence="1" id="KW-0285">Flavoprotein</keyword>
<evidence type="ECO:0000256" key="2">
    <source>
        <dbReference type="ARBA" id="ARBA00023002"/>
    </source>
</evidence>
<gene>
    <name evidence="5" type="ORF">H9734_04540</name>
</gene>
<sequence>MMDHTWPYANEAGQEETVLCDVLVLGGGLSGCFAAIAAARRGQKVVLVEKGAVERSGAAGTGFDHWESACTNPCSKVTPEEIAGAYVREQDWYSNGIAHYIECREGYDRLLDLERFGGKIRDTEGEFRGAEFRDEKTGLMFAYDYENRFTLRVWGSTFKPALYRELKRLGVRMYERTEATALLTAVRDGKKVGVGALGMDVHTGKFYVFRSRATILCMSRPARVWLFDADLTGLCEFRPMPSIGSGHAMGWKAGVEFTMMEKSVRAEFSAAGRSFPPYGTGNNHNTWYAATMVDARGVEIPYVDRDGRELSTVSERYRPAPGQKFFLKGGVIDNPKYEYRGPETLDFDELMRRGYQLPFYADLSRMPRMERKVIWGMMIGEEAKTKIPILQNYTERGFDPEKHRLQSYGTGWQSANFLEQERQFFGAPGGILNDWDLKTNIDGIYAAGDQLYASDCAGFACATGYYAGRKAAAYSAGTELLPYDPEQAAAEKKRLLAPLSVSPEEGTDWKELNRAVSKAMQNYCGGVKCEALLREGLDLLQSFEREIVPRLYACNPHELMRTHEVLDILTVAQIVLHACLLRTSSSVPLCFERSDHPEKDPEKDRVHITVYQEDGQVKSRRVPLDFFGDLREEYEKRNQEYIRQEGNHGEI</sequence>
<dbReference type="InterPro" id="IPR003953">
    <property type="entry name" value="FAD-dep_OxRdtase_2_FAD-bd"/>
</dbReference>
<organism evidence="5 6">
    <name type="scientific">Candidatus Fusicatenibacter merdavium</name>
    <dbReference type="NCBI Taxonomy" id="2838600"/>
    <lineage>
        <taxon>Bacteria</taxon>
        <taxon>Bacillati</taxon>
        <taxon>Bacillota</taxon>
        <taxon>Clostridia</taxon>
        <taxon>Lachnospirales</taxon>
        <taxon>Lachnospiraceae</taxon>
        <taxon>Fusicatenibacter</taxon>
    </lineage>
</organism>
<dbReference type="InterPro" id="IPR037099">
    <property type="entry name" value="Fum_R/Succ_DH_flav-like_C_sf"/>
</dbReference>
<proteinExistence type="predicted"/>
<dbReference type="GO" id="GO:0009061">
    <property type="term" value="P:anaerobic respiration"/>
    <property type="evidence" value="ECO:0007669"/>
    <property type="project" value="TreeGrafter"/>
</dbReference>
<dbReference type="PANTHER" id="PTHR11632:SF73">
    <property type="entry name" value="BLR3196 PROTEIN"/>
    <property type="match status" value="1"/>
</dbReference>
<reference evidence="5" key="1">
    <citation type="journal article" date="2021" name="PeerJ">
        <title>Extensive microbial diversity within the chicken gut microbiome revealed by metagenomics and culture.</title>
        <authorList>
            <person name="Gilroy R."/>
            <person name="Ravi A."/>
            <person name="Getino M."/>
            <person name="Pursley I."/>
            <person name="Horton D.L."/>
            <person name="Alikhan N.F."/>
            <person name="Baker D."/>
            <person name="Gharbi K."/>
            <person name="Hall N."/>
            <person name="Watson M."/>
            <person name="Adriaenssens E.M."/>
            <person name="Foster-Nyarko E."/>
            <person name="Jarju S."/>
            <person name="Secka A."/>
            <person name="Antonio M."/>
            <person name="Oren A."/>
            <person name="Chaudhuri R.R."/>
            <person name="La Ragione R."/>
            <person name="Hildebrand F."/>
            <person name="Pallen M.J."/>
        </authorList>
    </citation>
    <scope>NUCLEOTIDE SEQUENCE</scope>
    <source>
        <strain evidence="5">CHK183-1962</strain>
    </source>
</reference>
<dbReference type="PIRSF" id="PIRSF000171">
    <property type="entry name" value="SDHA_APRA_LASPO"/>
    <property type="match status" value="1"/>
</dbReference>
<dbReference type="GO" id="GO:0050660">
    <property type="term" value="F:flavin adenine dinucleotide binding"/>
    <property type="evidence" value="ECO:0007669"/>
    <property type="project" value="TreeGrafter"/>
</dbReference>
<evidence type="ECO:0000313" key="5">
    <source>
        <dbReference type="EMBL" id="HIX76849.1"/>
    </source>
</evidence>
<dbReference type="Proteomes" id="UP000886890">
    <property type="component" value="Unassembled WGS sequence"/>
</dbReference>
<evidence type="ECO:0000259" key="4">
    <source>
        <dbReference type="Pfam" id="PF02910"/>
    </source>
</evidence>
<dbReference type="Gene3D" id="3.50.50.60">
    <property type="entry name" value="FAD/NAD(P)-binding domain"/>
    <property type="match status" value="2"/>
</dbReference>
<name>A0A9D1XCR6_9FIRM</name>
<dbReference type="GO" id="GO:0009055">
    <property type="term" value="F:electron transfer activity"/>
    <property type="evidence" value="ECO:0007669"/>
    <property type="project" value="TreeGrafter"/>
</dbReference>
<comment type="caution">
    <text evidence="5">The sequence shown here is derived from an EMBL/GenBank/DDBJ whole genome shotgun (WGS) entry which is preliminary data.</text>
</comment>
<dbReference type="GO" id="GO:0000104">
    <property type="term" value="F:succinate dehydrogenase activity"/>
    <property type="evidence" value="ECO:0007669"/>
    <property type="project" value="TreeGrafter"/>
</dbReference>
<feature type="domain" description="FAD-dependent oxidoreductase 2 FAD-binding" evidence="3">
    <location>
        <begin position="21"/>
        <end position="261"/>
    </location>
</feature>
<dbReference type="PANTHER" id="PTHR11632">
    <property type="entry name" value="SUCCINATE DEHYDROGENASE 2 FLAVOPROTEIN SUBUNIT"/>
    <property type="match status" value="1"/>
</dbReference>
<evidence type="ECO:0000313" key="6">
    <source>
        <dbReference type="Proteomes" id="UP000886890"/>
    </source>
</evidence>
<dbReference type="Pfam" id="PF02910">
    <property type="entry name" value="Succ_DH_flav_C"/>
    <property type="match status" value="1"/>
</dbReference>
<keyword evidence="2" id="KW-0560">Oxidoreductase</keyword>
<feature type="domain" description="Fumarate reductase/succinate dehydrogenase flavoprotein-like C-terminal" evidence="4">
    <location>
        <begin position="515"/>
        <end position="619"/>
    </location>
</feature>
<dbReference type="SUPFAM" id="SSF51905">
    <property type="entry name" value="FAD/NAD(P)-binding domain"/>
    <property type="match status" value="1"/>
</dbReference>
<reference evidence="5" key="2">
    <citation type="submission" date="2021-04" db="EMBL/GenBank/DDBJ databases">
        <authorList>
            <person name="Gilroy R."/>
        </authorList>
    </citation>
    <scope>NUCLEOTIDE SEQUENCE</scope>
    <source>
        <strain evidence="5">CHK183-1962</strain>
    </source>
</reference>
<dbReference type="InterPro" id="IPR036188">
    <property type="entry name" value="FAD/NAD-bd_sf"/>
</dbReference>
<evidence type="ECO:0000256" key="1">
    <source>
        <dbReference type="ARBA" id="ARBA00022630"/>
    </source>
</evidence>